<organism evidence="1">
    <name type="scientific">Homo sapiens</name>
    <name type="common">Human</name>
    <dbReference type="NCBI Taxonomy" id="9606"/>
    <lineage>
        <taxon>Eukaryota</taxon>
        <taxon>Metazoa</taxon>
        <taxon>Chordata</taxon>
        <taxon>Craniata</taxon>
        <taxon>Vertebrata</taxon>
        <taxon>Euteleostomi</taxon>
        <taxon>Mammalia</taxon>
        <taxon>Eutheria</taxon>
        <taxon>Euarchontoglires</taxon>
        <taxon>Primates</taxon>
        <taxon>Haplorrhini</taxon>
        <taxon>Catarrhini</taxon>
        <taxon>Hominidae</taxon>
        <taxon>Homo</taxon>
    </lineage>
</organism>
<dbReference type="AlphaFoldDB" id="L8E7U3"/>
<accession>L8E7U3</accession>
<proteinExistence type="predicted"/>
<dbReference type="EMBL" id="HF583848">
    <property type="protein sequence ID" value="CCQ43345.1"/>
    <property type="molecule type" value="Genomic_DNA"/>
</dbReference>
<dbReference type="ChiTaRS" id="TAX1BP1">
    <property type="organism name" value="human"/>
</dbReference>
<dbReference type="OrthoDB" id="10015001at2759"/>
<gene>
    <name evidence="1" type="primary">TAX1BP1</name>
</gene>
<name>L8E7U3_HUMAN</name>
<sequence>MVMFSHCQMHNQFCNMVILMHLRKQEMEQMVLFTQMKYKGHLSESPLGDWKTMLSAASLLETLVGLMA</sequence>
<reference evidence="1" key="1">
    <citation type="journal article" date="2013" name="PLoS ONE">
        <title>Direct detection of alternative open reading frames translation products in human significantly expands the proteome.</title>
        <authorList>
            <person name="Vanderperre B."/>
            <person name="Lucier J.-F."/>
            <person name="Motard J."/>
            <person name="Tremblay G."/>
            <person name="Vanderperre S."/>
            <person name="Wisztorski M."/>
            <person name="Salzet M."/>
            <person name="Boisvert F.-M."/>
            <person name="Roucou X."/>
        </authorList>
    </citation>
    <scope>NUCLEOTIDE SEQUENCE</scope>
</reference>
<evidence type="ECO:0000313" key="1">
    <source>
        <dbReference type="EMBL" id="CCQ43345.1"/>
    </source>
</evidence>
<protein>
    <submittedName>
        <fullName evidence="1">Alternative protein TAX1BP1</fullName>
    </submittedName>
</protein>